<organism evidence="1 2">
    <name type="scientific">Auriscalpium vulgare</name>
    <dbReference type="NCBI Taxonomy" id="40419"/>
    <lineage>
        <taxon>Eukaryota</taxon>
        <taxon>Fungi</taxon>
        <taxon>Dikarya</taxon>
        <taxon>Basidiomycota</taxon>
        <taxon>Agaricomycotina</taxon>
        <taxon>Agaricomycetes</taxon>
        <taxon>Russulales</taxon>
        <taxon>Auriscalpiaceae</taxon>
        <taxon>Auriscalpium</taxon>
    </lineage>
</organism>
<comment type="caution">
    <text evidence="1">The sequence shown here is derived from an EMBL/GenBank/DDBJ whole genome shotgun (WGS) entry which is preliminary data.</text>
</comment>
<accession>A0ACB8RHL7</accession>
<keyword evidence="1" id="KW-0378">Hydrolase</keyword>
<sequence length="273" mass="29770">MLITKTYHDVPSKLDPNGNPIRVFVIAPNLPNYPHAKFPGVVVFSEIYQVTGPVERFAGQIASQGFVVACPSSFHEFQGPEAIPYDVEGTDRGNKYKVDKEVSAYDEDATLSVDLLTSLPNCNGRIAATGMCLGGHLAFRAAFDSRVLASVCFFATDIHSATLGKGDDSLSKVQSGALTGKGELVMIFGKQDTHVPRPGRDLIRKTLEDANVTVSFLEVQAQHAFIRDESSKGRWDAALTRSLFTFMMEVFERTVGRDLGPRVDQGGTIEHVC</sequence>
<gene>
    <name evidence="1" type="ORF">FA95DRAFT_1546664</name>
</gene>
<dbReference type="Proteomes" id="UP000814033">
    <property type="component" value="Unassembled WGS sequence"/>
</dbReference>
<name>A0ACB8RHL7_9AGAM</name>
<keyword evidence="2" id="KW-1185">Reference proteome</keyword>
<protein>
    <submittedName>
        <fullName evidence="1">Dienelactone hydrolase</fullName>
    </submittedName>
</protein>
<reference evidence="1" key="2">
    <citation type="journal article" date="2022" name="New Phytol.">
        <title>Evolutionary transition to the ectomycorrhizal habit in the genomes of a hyperdiverse lineage of mushroom-forming fungi.</title>
        <authorList>
            <person name="Looney B."/>
            <person name="Miyauchi S."/>
            <person name="Morin E."/>
            <person name="Drula E."/>
            <person name="Courty P.E."/>
            <person name="Kohler A."/>
            <person name="Kuo A."/>
            <person name="LaButti K."/>
            <person name="Pangilinan J."/>
            <person name="Lipzen A."/>
            <person name="Riley R."/>
            <person name="Andreopoulos W."/>
            <person name="He G."/>
            <person name="Johnson J."/>
            <person name="Nolan M."/>
            <person name="Tritt A."/>
            <person name="Barry K.W."/>
            <person name="Grigoriev I.V."/>
            <person name="Nagy L.G."/>
            <person name="Hibbett D."/>
            <person name="Henrissat B."/>
            <person name="Matheny P.B."/>
            <person name="Labbe J."/>
            <person name="Martin F.M."/>
        </authorList>
    </citation>
    <scope>NUCLEOTIDE SEQUENCE</scope>
    <source>
        <strain evidence="1">FP105234-sp</strain>
    </source>
</reference>
<reference evidence="1" key="1">
    <citation type="submission" date="2021-02" db="EMBL/GenBank/DDBJ databases">
        <authorList>
            <consortium name="DOE Joint Genome Institute"/>
            <person name="Ahrendt S."/>
            <person name="Looney B.P."/>
            <person name="Miyauchi S."/>
            <person name="Morin E."/>
            <person name="Drula E."/>
            <person name="Courty P.E."/>
            <person name="Chicoki N."/>
            <person name="Fauchery L."/>
            <person name="Kohler A."/>
            <person name="Kuo A."/>
            <person name="Labutti K."/>
            <person name="Pangilinan J."/>
            <person name="Lipzen A."/>
            <person name="Riley R."/>
            <person name="Andreopoulos W."/>
            <person name="He G."/>
            <person name="Johnson J."/>
            <person name="Barry K.W."/>
            <person name="Grigoriev I.V."/>
            <person name="Nagy L."/>
            <person name="Hibbett D."/>
            <person name="Henrissat B."/>
            <person name="Matheny P.B."/>
            <person name="Labbe J."/>
            <person name="Martin F."/>
        </authorList>
    </citation>
    <scope>NUCLEOTIDE SEQUENCE</scope>
    <source>
        <strain evidence="1">FP105234-sp</strain>
    </source>
</reference>
<evidence type="ECO:0000313" key="2">
    <source>
        <dbReference type="Proteomes" id="UP000814033"/>
    </source>
</evidence>
<evidence type="ECO:0000313" key="1">
    <source>
        <dbReference type="EMBL" id="KAI0043206.1"/>
    </source>
</evidence>
<proteinExistence type="predicted"/>
<dbReference type="EMBL" id="MU276029">
    <property type="protein sequence ID" value="KAI0043206.1"/>
    <property type="molecule type" value="Genomic_DNA"/>
</dbReference>